<protein>
    <submittedName>
        <fullName evidence="1">Uncharacterized protein</fullName>
    </submittedName>
</protein>
<evidence type="ECO:0000313" key="1">
    <source>
        <dbReference type="EMBL" id="SFL13244.1"/>
    </source>
</evidence>
<dbReference type="RefSeq" id="WP_092963332.1">
    <property type="nucleotide sequence ID" value="NZ_FOSQ01000023.1"/>
</dbReference>
<keyword evidence="2" id="KW-1185">Reference proteome</keyword>
<sequence length="246" mass="27088">MAEERSERDERARRADIRQALEAMRGTPGFTRLVQGIRSRQAAALNAEPDLGLVLATLHLLGGTADGMVFATRAEELRARFGRPYEAFTQGSDTAQLRAALGLDEAALRDLLGMALQVLNRITEAAVLASVAGFRPPDPTTQEAAAAALGDRMDALTVRETAILLHARSDARPYVRDDRTAEVMRLLHPDAARRLLHRDKLAALLGLDARGFLAEASRLSLLWLQMITDIRREFRATPFGDEDDEH</sequence>
<dbReference type="Proteomes" id="UP000199473">
    <property type="component" value="Unassembled WGS sequence"/>
</dbReference>
<gene>
    <name evidence="1" type="ORF">SAMN02745775_12337</name>
</gene>
<dbReference type="STRING" id="1123062.SAMN02745775_12337"/>
<name>A0A1I4F5Q8_9PROT</name>
<evidence type="ECO:0000313" key="2">
    <source>
        <dbReference type="Proteomes" id="UP000199473"/>
    </source>
</evidence>
<dbReference type="EMBL" id="FOSQ01000023">
    <property type="protein sequence ID" value="SFL13244.1"/>
    <property type="molecule type" value="Genomic_DNA"/>
</dbReference>
<accession>A0A1I4F5Q8</accession>
<reference evidence="1 2" key="1">
    <citation type="submission" date="2016-10" db="EMBL/GenBank/DDBJ databases">
        <authorList>
            <person name="de Groot N.N."/>
        </authorList>
    </citation>
    <scope>NUCLEOTIDE SEQUENCE [LARGE SCALE GENOMIC DNA]</scope>
    <source>
        <strain evidence="1 2">DSM 19981</strain>
    </source>
</reference>
<organism evidence="1 2">
    <name type="scientific">Falsiroseomonas stagni DSM 19981</name>
    <dbReference type="NCBI Taxonomy" id="1123062"/>
    <lineage>
        <taxon>Bacteria</taxon>
        <taxon>Pseudomonadati</taxon>
        <taxon>Pseudomonadota</taxon>
        <taxon>Alphaproteobacteria</taxon>
        <taxon>Acetobacterales</taxon>
        <taxon>Roseomonadaceae</taxon>
        <taxon>Falsiroseomonas</taxon>
    </lineage>
</organism>
<proteinExistence type="predicted"/>
<dbReference type="AlphaFoldDB" id="A0A1I4F5Q8"/>